<proteinExistence type="predicted"/>
<evidence type="ECO:0000313" key="1">
    <source>
        <dbReference type="EMBL" id="KLO03935.1"/>
    </source>
</evidence>
<keyword evidence="2" id="KW-1185">Reference proteome</keyword>
<dbReference type="AlphaFoldDB" id="A0A0H2QWK4"/>
<protein>
    <submittedName>
        <fullName evidence="1">Uncharacterized protein</fullName>
    </submittedName>
</protein>
<dbReference type="OrthoDB" id="2449121at2759"/>
<evidence type="ECO:0000313" key="2">
    <source>
        <dbReference type="Proteomes" id="UP000053477"/>
    </source>
</evidence>
<reference evidence="1 2" key="1">
    <citation type="submission" date="2015-04" db="EMBL/GenBank/DDBJ databases">
        <title>Complete genome sequence of Schizopora paradoxa KUC8140, a cosmopolitan wood degrader in East Asia.</title>
        <authorList>
            <consortium name="DOE Joint Genome Institute"/>
            <person name="Min B."/>
            <person name="Park H."/>
            <person name="Jang Y."/>
            <person name="Kim J.-J."/>
            <person name="Kim K.H."/>
            <person name="Pangilinan J."/>
            <person name="Lipzen A."/>
            <person name="Riley R."/>
            <person name="Grigoriev I.V."/>
            <person name="Spatafora J.W."/>
            <person name="Choi I.-G."/>
        </authorList>
    </citation>
    <scope>NUCLEOTIDE SEQUENCE [LARGE SCALE GENOMIC DNA]</scope>
    <source>
        <strain evidence="1 2">KUC8140</strain>
    </source>
</reference>
<dbReference type="EMBL" id="KQ086865">
    <property type="protein sequence ID" value="KLO03935.1"/>
    <property type="molecule type" value="Genomic_DNA"/>
</dbReference>
<dbReference type="Proteomes" id="UP000053477">
    <property type="component" value="Unassembled WGS sequence"/>
</dbReference>
<accession>A0A0H2QWK4</accession>
<name>A0A0H2QWK4_9AGAM</name>
<gene>
    <name evidence="1" type="ORF">SCHPADRAFT_841218</name>
</gene>
<organism evidence="1 2">
    <name type="scientific">Schizopora paradoxa</name>
    <dbReference type="NCBI Taxonomy" id="27342"/>
    <lineage>
        <taxon>Eukaryota</taxon>
        <taxon>Fungi</taxon>
        <taxon>Dikarya</taxon>
        <taxon>Basidiomycota</taxon>
        <taxon>Agaricomycotina</taxon>
        <taxon>Agaricomycetes</taxon>
        <taxon>Hymenochaetales</taxon>
        <taxon>Schizoporaceae</taxon>
        <taxon>Schizopora</taxon>
    </lineage>
</organism>
<sequence length="67" mass="7791">MRLAMGSVKIETIRRWEHHTRRWMDVYGVGLGAKAAQMHVKRFSAAPLIDAFLSPSLLCLTRNYYIR</sequence>
<dbReference type="InParanoid" id="A0A0H2QWK4"/>